<dbReference type="PROSITE" id="PS50007">
    <property type="entry name" value="PIPLC_X_DOMAIN"/>
    <property type="match status" value="1"/>
</dbReference>
<dbReference type="Proteomes" id="UP000277580">
    <property type="component" value="Unassembled WGS sequence"/>
</dbReference>
<feature type="chain" id="PRO_5018093217" evidence="1">
    <location>
        <begin position="20"/>
        <end position="356"/>
    </location>
</feature>
<dbReference type="SUPFAM" id="SSF51695">
    <property type="entry name" value="PLC-like phosphodiesterases"/>
    <property type="match status" value="1"/>
</dbReference>
<sequence>MVHFSKLTVALGLVLSVHATPKTYSGEKGDKRLEVQAHRGGLGYRPESTLWAFAKALESGANVLEMDTVFTKDGVPVIWHDHQIVASKCKDTEPNATYVGQFIANLTLAQVQSLDCGSLQLDLHKQAELHPGAKIPTLEEVLDLVDCYGDKNVEINLETKIDPIRSNETLALEKYIDDIVPILERRGWAERTYIQSFDWRTLIGIKEKFPETRIVALLDDTTVIPEDRGVSGYPWLGGINLDDFNGDWVAAAKSIGSTVLSPVHGYPSSQTPNTPGYTPFVTKDVVQRAHKLGMQVVPWTVDYEITIKKLILDGVDGIISNYPDRVFYVGAEYGTEVGIKTNRPHPQCLKNASIKI</sequence>
<dbReference type="InterPro" id="IPR017946">
    <property type="entry name" value="PLC-like_Pdiesterase_TIM-brl"/>
</dbReference>
<dbReference type="AlphaFoldDB" id="A0A3N4KLW9"/>
<feature type="signal peptide" evidence="1">
    <location>
        <begin position="1"/>
        <end position="19"/>
    </location>
</feature>
<dbReference type="InParanoid" id="A0A3N4KLW9"/>
<dbReference type="STRING" id="1392247.A0A3N4KLW9"/>
<dbReference type="OrthoDB" id="1058301at2759"/>
<dbReference type="Pfam" id="PF03009">
    <property type="entry name" value="GDPD"/>
    <property type="match status" value="1"/>
</dbReference>
<protein>
    <submittedName>
        <fullName evidence="3">Glycerophosphoryl diester phosphodiesterase</fullName>
    </submittedName>
</protein>
<dbReference type="PANTHER" id="PTHR46211:SF14">
    <property type="entry name" value="GLYCEROPHOSPHODIESTER PHOSPHODIESTERASE"/>
    <property type="match status" value="1"/>
</dbReference>
<keyword evidence="1" id="KW-0732">Signal</keyword>
<dbReference type="GO" id="GO:0006629">
    <property type="term" value="P:lipid metabolic process"/>
    <property type="evidence" value="ECO:0007669"/>
    <property type="project" value="InterPro"/>
</dbReference>
<gene>
    <name evidence="3" type="ORF">P167DRAFT_547383</name>
</gene>
<reference evidence="3 4" key="1">
    <citation type="journal article" date="2018" name="Nat. Ecol. Evol.">
        <title>Pezizomycetes genomes reveal the molecular basis of ectomycorrhizal truffle lifestyle.</title>
        <authorList>
            <person name="Murat C."/>
            <person name="Payen T."/>
            <person name="Noel B."/>
            <person name="Kuo A."/>
            <person name="Morin E."/>
            <person name="Chen J."/>
            <person name="Kohler A."/>
            <person name="Krizsan K."/>
            <person name="Balestrini R."/>
            <person name="Da Silva C."/>
            <person name="Montanini B."/>
            <person name="Hainaut M."/>
            <person name="Levati E."/>
            <person name="Barry K.W."/>
            <person name="Belfiori B."/>
            <person name="Cichocki N."/>
            <person name="Clum A."/>
            <person name="Dockter R.B."/>
            <person name="Fauchery L."/>
            <person name="Guy J."/>
            <person name="Iotti M."/>
            <person name="Le Tacon F."/>
            <person name="Lindquist E.A."/>
            <person name="Lipzen A."/>
            <person name="Malagnac F."/>
            <person name="Mello A."/>
            <person name="Molinier V."/>
            <person name="Miyauchi S."/>
            <person name="Poulain J."/>
            <person name="Riccioni C."/>
            <person name="Rubini A."/>
            <person name="Sitrit Y."/>
            <person name="Splivallo R."/>
            <person name="Traeger S."/>
            <person name="Wang M."/>
            <person name="Zifcakova L."/>
            <person name="Wipf D."/>
            <person name="Zambonelli A."/>
            <person name="Paolocci F."/>
            <person name="Nowrousian M."/>
            <person name="Ottonello S."/>
            <person name="Baldrian P."/>
            <person name="Spatafora J.W."/>
            <person name="Henrissat B."/>
            <person name="Nagy L.G."/>
            <person name="Aury J.M."/>
            <person name="Wincker P."/>
            <person name="Grigoriev I.V."/>
            <person name="Bonfante P."/>
            <person name="Martin F.M."/>
        </authorList>
    </citation>
    <scope>NUCLEOTIDE SEQUENCE [LARGE SCALE GENOMIC DNA]</scope>
    <source>
        <strain evidence="3 4">CCBAS932</strain>
    </source>
</reference>
<accession>A0A3N4KLW9</accession>
<dbReference type="PANTHER" id="PTHR46211">
    <property type="entry name" value="GLYCEROPHOSPHORYL DIESTER PHOSPHODIESTERASE"/>
    <property type="match status" value="1"/>
</dbReference>
<dbReference type="Gene3D" id="3.20.20.190">
    <property type="entry name" value="Phosphatidylinositol (PI) phosphodiesterase"/>
    <property type="match status" value="1"/>
</dbReference>
<dbReference type="InterPro" id="IPR030395">
    <property type="entry name" value="GP_PDE_dom"/>
</dbReference>
<proteinExistence type="predicted"/>
<dbReference type="GO" id="GO:0008081">
    <property type="term" value="F:phosphoric diester hydrolase activity"/>
    <property type="evidence" value="ECO:0007669"/>
    <property type="project" value="InterPro"/>
</dbReference>
<evidence type="ECO:0000256" key="1">
    <source>
        <dbReference type="SAM" id="SignalP"/>
    </source>
</evidence>
<evidence type="ECO:0000313" key="3">
    <source>
        <dbReference type="EMBL" id="RPB10302.1"/>
    </source>
</evidence>
<feature type="domain" description="GP-PDE" evidence="2">
    <location>
        <begin position="33"/>
        <end position="330"/>
    </location>
</feature>
<name>A0A3N4KLW9_9PEZI</name>
<keyword evidence="4" id="KW-1185">Reference proteome</keyword>
<dbReference type="EMBL" id="ML119144">
    <property type="protein sequence ID" value="RPB10302.1"/>
    <property type="molecule type" value="Genomic_DNA"/>
</dbReference>
<organism evidence="3 4">
    <name type="scientific">Morchella conica CCBAS932</name>
    <dbReference type="NCBI Taxonomy" id="1392247"/>
    <lineage>
        <taxon>Eukaryota</taxon>
        <taxon>Fungi</taxon>
        <taxon>Dikarya</taxon>
        <taxon>Ascomycota</taxon>
        <taxon>Pezizomycotina</taxon>
        <taxon>Pezizomycetes</taxon>
        <taxon>Pezizales</taxon>
        <taxon>Morchellaceae</taxon>
        <taxon>Morchella</taxon>
    </lineage>
</organism>
<evidence type="ECO:0000259" key="2">
    <source>
        <dbReference type="PROSITE" id="PS51704"/>
    </source>
</evidence>
<evidence type="ECO:0000313" key="4">
    <source>
        <dbReference type="Proteomes" id="UP000277580"/>
    </source>
</evidence>
<dbReference type="PROSITE" id="PS51704">
    <property type="entry name" value="GP_PDE"/>
    <property type="match status" value="1"/>
</dbReference>